<dbReference type="EMBL" id="CAAALY010245776">
    <property type="protein sequence ID" value="VEL33440.1"/>
    <property type="molecule type" value="Genomic_DNA"/>
</dbReference>
<organism evidence="2 3">
    <name type="scientific">Protopolystoma xenopodis</name>
    <dbReference type="NCBI Taxonomy" id="117903"/>
    <lineage>
        <taxon>Eukaryota</taxon>
        <taxon>Metazoa</taxon>
        <taxon>Spiralia</taxon>
        <taxon>Lophotrochozoa</taxon>
        <taxon>Platyhelminthes</taxon>
        <taxon>Monogenea</taxon>
        <taxon>Polyopisthocotylea</taxon>
        <taxon>Polystomatidea</taxon>
        <taxon>Polystomatidae</taxon>
        <taxon>Protopolystoma</taxon>
    </lineage>
</organism>
<dbReference type="AlphaFoldDB" id="A0A3S5AMX4"/>
<gene>
    <name evidence="2" type="ORF">PXEA_LOCUS26880</name>
</gene>
<name>A0A3S5AMX4_9PLAT</name>
<accession>A0A3S5AMX4</accession>
<dbReference type="Proteomes" id="UP000784294">
    <property type="component" value="Unassembled WGS sequence"/>
</dbReference>
<feature type="region of interest" description="Disordered" evidence="1">
    <location>
        <begin position="21"/>
        <end position="60"/>
    </location>
</feature>
<reference evidence="2" key="1">
    <citation type="submission" date="2018-11" db="EMBL/GenBank/DDBJ databases">
        <authorList>
            <consortium name="Pathogen Informatics"/>
        </authorList>
    </citation>
    <scope>NUCLEOTIDE SEQUENCE</scope>
</reference>
<evidence type="ECO:0000313" key="2">
    <source>
        <dbReference type="EMBL" id="VEL33440.1"/>
    </source>
</evidence>
<proteinExistence type="predicted"/>
<evidence type="ECO:0000313" key="3">
    <source>
        <dbReference type="Proteomes" id="UP000784294"/>
    </source>
</evidence>
<keyword evidence="3" id="KW-1185">Reference proteome</keyword>
<protein>
    <submittedName>
        <fullName evidence="2">Uncharacterized protein</fullName>
    </submittedName>
</protein>
<sequence>MPPIRLPFGRLEGSLRVMEGLEDCPMHPPHSPSREQVSVIPSPESHQHPPTGVSSTPNTECAFDNSIIQTCMVNQASPSIQIL</sequence>
<comment type="caution">
    <text evidence="2">The sequence shown here is derived from an EMBL/GenBank/DDBJ whole genome shotgun (WGS) entry which is preliminary data.</text>
</comment>
<evidence type="ECO:0000256" key="1">
    <source>
        <dbReference type="SAM" id="MobiDB-lite"/>
    </source>
</evidence>